<keyword evidence="2 5" id="KW-0067">ATP-binding</keyword>
<evidence type="ECO:0000256" key="5">
    <source>
        <dbReference type="PROSITE-ProRule" id="PRU00283"/>
    </source>
</evidence>
<keyword evidence="9" id="KW-1185">Reference proteome</keyword>
<comment type="caution">
    <text evidence="8">The sequence shown here is derived from an EMBL/GenBank/DDBJ whole genome shotgun (WGS) entry which is preliminary data.</text>
</comment>
<evidence type="ECO:0000256" key="2">
    <source>
        <dbReference type="ARBA" id="ARBA00022840"/>
    </source>
</evidence>
<dbReference type="PANTHER" id="PTHR47117:SF6">
    <property type="entry name" value="KINESIN-LIKE PROTEIN KIF16B"/>
    <property type="match status" value="1"/>
</dbReference>
<evidence type="ECO:0000256" key="4">
    <source>
        <dbReference type="ARBA" id="ARBA00023175"/>
    </source>
</evidence>
<accession>A0A9Q0IV34</accession>
<feature type="binding site" evidence="5">
    <location>
        <begin position="66"/>
        <end position="73"/>
    </location>
    <ligand>
        <name>ATP</name>
        <dbReference type="ChEBI" id="CHEBI:30616"/>
    </ligand>
</feature>
<keyword evidence="1 5" id="KW-0547">Nucleotide-binding</keyword>
<gene>
    <name evidence="8" type="ORF">NHX12_022424</name>
</gene>
<dbReference type="GO" id="GO:0007018">
    <property type="term" value="P:microtubule-based movement"/>
    <property type="evidence" value="ECO:0007669"/>
    <property type="project" value="InterPro"/>
</dbReference>
<evidence type="ECO:0000256" key="3">
    <source>
        <dbReference type="ARBA" id="ARBA00023054"/>
    </source>
</evidence>
<dbReference type="EMBL" id="JANIIK010000038">
    <property type="protein sequence ID" value="KAJ3610331.1"/>
    <property type="molecule type" value="Genomic_DNA"/>
</dbReference>
<evidence type="ECO:0000313" key="9">
    <source>
        <dbReference type="Proteomes" id="UP001148018"/>
    </source>
</evidence>
<dbReference type="Pfam" id="PF00225">
    <property type="entry name" value="Kinesin"/>
    <property type="match status" value="1"/>
</dbReference>
<keyword evidence="3" id="KW-0175">Coiled coil</keyword>
<feature type="region of interest" description="Disordered" evidence="6">
    <location>
        <begin position="612"/>
        <end position="747"/>
    </location>
</feature>
<protein>
    <recommendedName>
        <fullName evidence="7">Kinesin motor domain-containing protein</fullName>
    </recommendedName>
</protein>
<dbReference type="InterPro" id="IPR008984">
    <property type="entry name" value="SMAD_FHA_dom_sf"/>
</dbReference>
<dbReference type="PANTHER" id="PTHR47117">
    <property type="entry name" value="STAR-RELATED LIPID TRANSFER PROTEIN 9"/>
    <property type="match status" value="1"/>
</dbReference>
<evidence type="ECO:0000259" key="7">
    <source>
        <dbReference type="PROSITE" id="PS50067"/>
    </source>
</evidence>
<reference evidence="8" key="1">
    <citation type="submission" date="2022-07" db="EMBL/GenBank/DDBJ databases">
        <title>Chromosome-level genome of Muraenolepis orangiensis.</title>
        <authorList>
            <person name="Kim J."/>
        </authorList>
    </citation>
    <scope>NUCLEOTIDE SEQUENCE</scope>
    <source>
        <strain evidence="8">KU_S4_2022</strain>
        <tissue evidence="8">Muscle</tissue>
    </source>
</reference>
<feature type="non-terminal residue" evidence="8">
    <location>
        <position position="1248"/>
    </location>
</feature>
<dbReference type="SUPFAM" id="SSF52540">
    <property type="entry name" value="P-loop containing nucleoside triphosphate hydrolases"/>
    <property type="match status" value="1"/>
</dbReference>
<evidence type="ECO:0000256" key="6">
    <source>
        <dbReference type="SAM" id="MobiDB-lite"/>
    </source>
</evidence>
<dbReference type="Gene3D" id="3.40.850.10">
    <property type="entry name" value="Kinesin motor domain"/>
    <property type="match status" value="1"/>
</dbReference>
<keyword evidence="4 5" id="KW-0505">Motor protein</keyword>
<evidence type="ECO:0000313" key="8">
    <source>
        <dbReference type="EMBL" id="KAJ3610331.1"/>
    </source>
</evidence>
<dbReference type="FunFam" id="3.40.850.10:FF:000021">
    <property type="entry name" value="kinesin-like protein KIF16B isoform X1"/>
    <property type="match status" value="1"/>
</dbReference>
<dbReference type="PRINTS" id="PR00380">
    <property type="entry name" value="KINESINHEAVY"/>
</dbReference>
<dbReference type="Proteomes" id="UP001148018">
    <property type="component" value="Unassembled WGS sequence"/>
</dbReference>
<dbReference type="InterPro" id="IPR027417">
    <property type="entry name" value="P-loop_NTPase"/>
</dbReference>
<sequence>MASVRVAVRVRPLNKREHKLSSKVIIRVKDNTTSLLDTKAKVFQDLGLDVLHSAFQGFNACVFAYGQTGSGKSYTMMGDAGDKGLIPRICEGLFCEISLRSERDAVSFRTEVSYLEIYNERVLDLLHKRPSSAPKGGLRVREHPMDGPYVENLSRHVVHGYDDVKELMDTGNANRTTASTGMNDASSRSHAIFTVSFTQARFDSLPCETLSKLHLVDLAGSERADATQATGTRLKEGANINKSLVTLGSVISALADMGDKRGTKKLTFVPYRDSVLTWLLKDSLGGNSKTIMIATVSPADVNYGETLSTLRYASRAKNIVNTPTVNEDVSVKVIRELQAEITRLRGLLDNVTLEVPLLNSSASVVLELTMEWTNKWWETDTILKLHDCVIMATGLLEEILALRKEGSGVEGRTLVGSDETSSGLQDTGVLGPGWWSEHCVFENRGGTVSILPGGAGEAPCLVNGVEVTEPCQLNQGAIVQLGQATIFRFNHPTEAAQLRRERQNGQLSSMSLSMTDLSKASENLAKFLLLQPSVMGPSNAPAYVPFRDPRRSWPRPLQRALRKPQFAQAGWIGCSECRLYTSESSGAQPFCRGVAGAAALGRVSAWDVHEQVGDRAHKSGPRTVPPPPRPGGERETGSGVRSCEGGEPRSGGFVLRQTGVPGPGDGYAAAPEGDANESQGVAADFCQGRPGSGGSSLEGAAPRRRSAGGTSCGLVPPQTAENTHNSPVPRPPAPEARLGGGEIDDERGDAEGWIPGEASELRAAAGSDRLSGLGSLVSRVSWMLPDASRILGRLPGVPGFPGVTETCLSGQVVSLIRRRQVLNAVRTSQVFSLISESYAFSLVKDSHVFSVVRDFPLIRRLQVELSQPMQSCGVELPRHSSPVEDESGLCSMQEFGFERLDIQSEEERLGVATALALPAPLSCKSQAAVIVTKEAESPTAAAQGSILTPEDVATVWGTEGVQIIRQNLLQFPDIFIELQSMPPPQLVASLRSLVPGAEFPSSQKAVALYWLEAATRSSPRPRPALVLLLEAGLYTLTSDGGGTIALLHHFPLRHLREVHVGLAGQSLRLMGGGPAEETALGLHTRSWRLTQEVCRTLLGALCPGDDRVSMHPLLRGDLAAVSLDWHARVPDLLLDAGLKVTCWFQKALADLVYFLHSNMPPGKPSSVAEVRVLLYASARVCVSPGGRTEPLAYFFLTETHLGLVQEDAVFRPAAPHRSQFLNLALRSRADVRCLLLHHADGRASASVD</sequence>
<proteinExistence type="inferred from homology"/>
<dbReference type="OrthoDB" id="3176171at2759"/>
<dbReference type="GO" id="GO:0008017">
    <property type="term" value="F:microtubule binding"/>
    <property type="evidence" value="ECO:0007669"/>
    <property type="project" value="InterPro"/>
</dbReference>
<dbReference type="AlphaFoldDB" id="A0A9Q0IV34"/>
<feature type="domain" description="Kinesin motor" evidence="7">
    <location>
        <begin position="3"/>
        <end position="319"/>
    </location>
</feature>
<organism evidence="8 9">
    <name type="scientific">Muraenolepis orangiensis</name>
    <name type="common">Patagonian moray cod</name>
    <dbReference type="NCBI Taxonomy" id="630683"/>
    <lineage>
        <taxon>Eukaryota</taxon>
        <taxon>Metazoa</taxon>
        <taxon>Chordata</taxon>
        <taxon>Craniata</taxon>
        <taxon>Vertebrata</taxon>
        <taxon>Euteleostomi</taxon>
        <taxon>Actinopterygii</taxon>
        <taxon>Neopterygii</taxon>
        <taxon>Teleostei</taxon>
        <taxon>Neoteleostei</taxon>
        <taxon>Acanthomorphata</taxon>
        <taxon>Zeiogadaria</taxon>
        <taxon>Gadariae</taxon>
        <taxon>Gadiformes</taxon>
        <taxon>Muraenolepidoidei</taxon>
        <taxon>Muraenolepididae</taxon>
        <taxon>Muraenolepis</taxon>
    </lineage>
</organism>
<evidence type="ECO:0000256" key="1">
    <source>
        <dbReference type="ARBA" id="ARBA00022741"/>
    </source>
</evidence>
<dbReference type="GO" id="GO:0005524">
    <property type="term" value="F:ATP binding"/>
    <property type="evidence" value="ECO:0007669"/>
    <property type="project" value="UniProtKB-UniRule"/>
</dbReference>
<dbReference type="InterPro" id="IPR019821">
    <property type="entry name" value="Kinesin_motor_CS"/>
</dbReference>
<dbReference type="PROSITE" id="PS50067">
    <property type="entry name" value="KINESIN_MOTOR_2"/>
    <property type="match status" value="1"/>
</dbReference>
<dbReference type="SUPFAM" id="SSF49879">
    <property type="entry name" value="SMAD/FHA domain"/>
    <property type="match status" value="1"/>
</dbReference>
<name>A0A9Q0IV34_9TELE</name>
<dbReference type="Gene3D" id="2.60.200.20">
    <property type="match status" value="1"/>
</dbReference>
<dbReference type="PROSITE" id="PS00411">
    <property type="entry name" value="KINESIN_MOTOR_1"/>
    <property type="match status" value="1"/>
</dbReference>
<dbReference type="InterPro" id="IPR001752">
    <property type="entry name" value="Kinesin_motor_dom"/>
</dbReference>
<dbReference type="SMART" id="SM00129">
    <property type="entry name" value="KISc"/>
    <property type="match status" value="1"/>
</dbReference>
<dbReference type="InterPro" id="IPR036961">
    <property type="entry name" value="Kinesin_motor_dom_sf"/>
</dbReference>
<comment type="similarity">
    <text evidence="5">Belongs to the TRAFAC class myosin-kinesin ATPase superfamily. Kinesin family.</text>
</comment>
<dbReference type="GO" id="GO:0003777">
    <property type="term" value="F:microtubule motor activity"/>
    <property type="evidence" value="ECO:0007669"/>
    <property type="project" value="InterPro"/>
</dbReference>